<feature type="coiled-coil region" evidence="1">
    <location>
        <begin position="107"/>
        <end position="137"/>
    </location>
</feature>
<dbReference type="GO" id="GO:0019216">
    <property type="term" value="P:regulation of lipid metabolic process"/>
    <property type="evidence" value="ECO:0007669"/>
    <property type="project" value="InterPro"/>
</dbReference>
<sequence>MTSVTFCALCALLWTSGAAPVPTAPASEEEVNVLMFGVLQFGDSMRHMYQSIETKLDRIRRNILNTQGLVERLGQETQEAQQAEAQIREGLNHIQVRGTTAGLWAETQQVRGLVNKAEQEEQRLKRKLRSLENKLRAASPDNIKTLKVGFIISHLSHITLVN</sequence>
<keyword evidence="2" id="KW-0732">Signal</keyword>
<organism evidence="3 4">
    <name type="scientific">Denticeps clupeoides</name>
    <name type="common">denticle herring</name>
    <dbReference type="NCBI Taxonomy" id="299321"/>
    <lineage>
        <taxon>Eukaryota</taxon>
        <taxon>Metazoa</taxon>
        <taxon>Chordata</taxon>
        <taxon>Craniata</taxon>
        <taxon>Vertebrata</taxon>
        <taxon>Euteleostomi</taxon>
        <taxon>Actinopterygii</taxon>
        <taxon>Neopterygii</taxon>
        <taxon>Teleostei</taxon>
        <taxon>Clupei</taxon>
        <taxon>Clupeiformes</taxon>
        <taxon>Denticipitoidei</taxon>
        <taxon>Denticipitidae</taxon>
        <taxon>Denticeps</taxon>
    </lineage>
</organism>
<dbReference type="Proteomes" id="UP000694580">
    <property type="component" value="Chromosome 7"/>
</dbReference>
<reference evidence="3" key="3">
    <citation type="submission" date="2025-09" db="UniProtKB">
        <authorList>
            <consortium name="Ensembl"/>
        </authorList>
    </citation>
    <scope>IDENTIFICATION</scope>
</reference>
<evidence type="ECO:0000313" key="3">
    <source>
        <dbReference type="Ensembl" id="ENSDCDP00010032540.1"/>
    </source>
</evidence>
<dbReference type="PANTHER" id="PTHR21463:SF0">
    <property type="entry name" value="ANGIOPOIETIN-LIKE PROTEIN 8"/>
    <property type="match status" value="1"/>
</dbReference>
<reference evidence="3 4" key="1">
    <citation type="submission" date="2020-06" db="EMBL/GenBank/DDBJ databases">
        <authorList>
            <consortium name="Wellcome Sanger Institute Data Sharing"/>
        </authorList>
    </citation>
    <scope>NUCLEOTIDE SEQUENCE [LARGE SCALE GENOMIC DNA]</scope>
</reference>
<keyword evidence="4" id="KW-1185">Reference proteome</keyword>
<accession>A0AAY4CH55</accession>
<feature type="chain" id="PRO_5044326098" evidence="2">
    <location>
        <begin position="19"/>
        <end position="162"/>
    </location>
</feature>
<keyword evidence="1" id="KW-0175">Coiled coil</keyword>
<proteinExistence type="predicted"/>
<feature type="signal peptide" evidence="2">
    <location>
        <begin position="1"/>
        <end position="18"/>
    </location>
</feature>
<dbReference type="AlphaFoldDB" id="A0AAY4CH55"/>
<reference evidence="3" key="2">
    <citation type="submission" date="2025-08" db="UniProtKB">
        <authorList>
            <consortium name="Ensembl"/>
        </authorList>
    </citation>
    <scope>IDENTIFICATION</scope>
</reference>
<dbReference type="GeneTree" id="ENSGT00770000121797"/>
<evidence type="ECO:0000256" key="1">
    <source>
        <dbReference type="SAM" id="Coils"/>
    </source>
</evidence>
<evidence type="ECO:0000256" key="2">
    <source>
        <dbReference type="SAM" id="SignalP"/>
    </source>
</evidence>
<protein>
    <submittedName>
        <fullName evidence="3">Angiopoietin like 8</fullName>
    </submittedName>
</protein>
<evidence type="ECO:0000313" key="4">
    <source>
        <dbReference type="Proteomes" id="UP000694580"/>
    </source>
</evidence>
<dbReference type="InterPro" id="IPR026614">
    <property type="entry name" value="ANGPTL8"/>
</dbReference>
<name>A0AAY4CH55_9TELE</name>
<dbReference type="PANTHER" id="PTHR21463">
    <property type="entry name" value="ANGIOPOIETIN-LIKE PROTEIN 8"/>
    <property type="match status" value="1"/>
</dbReference>
<dbReference type="GO" id="GO:0070328">
    <property type="term" value="P:triglyceride homeostasis"/>
    <property type="evidence" value="ECO:0007669"/>
    <property type="project" value="InterPro"/>
</dbReference>
<dbReference type="Ensembl" id="ENSDCDT00010040362.1">
    <property type="protein sequence ID" value="ENSDCDP00010032540.1"/>
    <property type="gene ID" value="ENSDCDG00010020827.1"/>
</dbReference>